<organism evidence="4 5">
    <name type="scientific">Herminiimonas glaciei</name>
    <dbReference type="NCBI Taxonomy" id="523788"/>
    <lineage>
        <taxon>Bacteria</taxon>
        <taxon>Pseudomonadati</taxon>
        <taxon>Pseudomonadota</taxon>
        <taxon>Betaproteobacteria</taxon>
        <taxon>Burkholderiales</taxon>
        <taxon>Oxalobacteraceae</taxon>
        <taxon>Herminiimonas</taxon>
    </lineage>
</organism>
<dbReference type="InterPro" id="IPR000086">
    <property type="entry name" value="NUDIX_hydrolase_dom"/>
</dbReference>
<evidence type="ECO:0000256" key="1">
    <source>
        <dbReference type="ARBA" id="ARBA00001946"/>
    </source>
</evidence>
<comment type="caution">
    <text evidence="4">The sequence shown here is derived from an EMBL/GenBank/DDBJ whole genome shotgun (WGS) entry which is preliminary data.</text>
</comment>
<keyword evidence="2 4" id="KW-0378">Hydrolase</keyword>
<protein>
    <submittedName>
        <fullName evidence="4">NUDIX hydrolase</fullName>
        <ecNumber evidence="4">3.6.-.-</ecNumber>
    </submittedName>
</protein>
<sequence>MKFCSECAHPVSLSIPEGDNRPRYVCSNCGAIHYQNPKMVLGSIPVWDEDGDMRILLCKRAIEPRLGYWTLPAGFMENNETTSNAAIRETVEEAGANIRLHELFSLLNVPHVHQVHMFYRATLLDLNYAAGVESLEVKLFAPEDIPWEDIAFPTVHHTLKFFLADHAKVKNGGSYGFHTLDILKPMLSPESFTNS</sequence>
<evidence type="ECO:0000313" key="5">
    <source>
        <dbReference type="Proteomes" id="UP001596542"/>
    </source>
</evidence>
<evidence type="ECO:0000256" key="2">
    <source>
        <dbReference type="ARBA" id="ARBA00022801"/>
    </source>
</evidence>
<dbReference type="EC" id="3.6.-.-" evidence="4"/>
<dbReference type="PANTHER" id="PTHR43222:SF2">
    <property type="entry name" value="NUDIX HYDROLASE 23, CHLOROPLASTIC"/>
    <property type="match status" value="1"/>
</dbReference>
<evidence type="ECO:0000313" key="4">
    <source>
        <dbReference type="EMBL" id="MFC7286663.1"/>
    </source>
</evidence>
<comment type="cofactor">
    <cofactor evidence="1">
        <name>Mg(2+)</name>
        <dbReference type="ChEBI" id="CHEBI:18420"/>
    </cofactor>
</comment>
<accession>A0ABW2I6Q9</accession>
<dbReference type="InterPro" id="IPR020084">
    <property type="entry name" value="NUDIX_hydrolase_CS"/>
</dbReference>
<reference evidence="5" key="1">
    <citation type="journal article" date="2019" name="Int. J. Syst. Evol. Microbiol.">
        <title>The Global Catalogue of Microorganisms (GCM) 10K type strain sequencing project: providing services to taxonomists for standard genome sequencing and annotation.</title>
        <authorList>
            <consortium name="The Broad Institute Genomics Platform"/>
            <consortium name="The Broad Institute Genome Sequencing Center for Infectious Disease"/>
            <person name="Wu L."/>
            <person name="Ma J."/>
        </authorList>
    </citation>
    <scope>NUCLEOTIDE SEQUENCE [LARGE SCALE GENOMIC DNA]</scope>
    <source>
        <strain evidence="5">KACC 12508</strain>
    </source>
</reference>
<evidence type="ECO:0000259" key="3">
    <source>
        <dbReference type="PROSITE" id="PS51462"/>
    </source>
</evidence>
<proteinExistence type="predicted"/>
<dbReference type="PROSITE" id="PS51462">
    <property type="entry name" value="NUDIX"/>
    <property type="match status" value="1"/>
</dbReference>
<feature type="domain" description="Nudix hydrolase" evidence="3">
    <location>
        <begin position="37"/>
        <end position="163"/>
    </location>
</feature>
<dbReference type="Gene3D" id="3.90.79.10">
    <property type="entry name" value="Nucleoside Triphosphate Pyrophosphohydrolase"/>
    <property type="match status" value="1"/>
</dbReference>
<dbReference type="RefSeq" id="WP_382269851.1">
    <property type="nucleotide sequence ID" value="NZ_JBHTBU010000001.1"/>
</dbReference>
<gene>
    <name evidence="4" type="ORF">ACFQPC_01315</name>
</gene>
<keyword evidence="5" id="KW-1185">Reference proteome</keyword>
<dbReference type="Pfam" id="PF14803">
    <property type="entry name" value="Zn_ribbon_Nudix"/>
    <property type="match status" value="1"/>
</dbReference>
<dbReference type="CDD" id="cd04511">
    <property type="entry name" value="NUDIX_Hydrolase"/>
    <property type="match status" value="1"/>
</dbReference>
<dbReference type="PANTHER" id="PTHR43222">
    <property type="entry name" value="NUDIX HYDROLASE 23"/>
    <property type="match status" value="1"/>
</dbReference>
<dbReference type="EMBL" id="JBHTBU010000001">
    <property type="protein sequence ID" value="MFC7286663.1"/>
    <property type="molecule type" value="Genomic_DNA"/>
</dbReference>
<dbReference type="PROSITE" id="PS00893">
    <property type="entry name" value="NUDIX_BOX"/>
    <property type="match status" value="1"/>
</dbReference>
<dbReference type="GO" id="GO:0016787">
    <property type="term" value="F:hydrolase activity"/>
    <property type="evidence" value="ECO:0007669"/>
    <property type="project" value="UniProtKB-KW"/>
</dbReference>
<dbReference type="Gene3D" id="2.20.70.10">
    <property type="match status" value="1"/>
</dbReference>
<dbReference type="Pfam" id="PF00293">
    <property type="entry name" value="NUDIX"/>
    <property type="match status" value="1"/>
</dbReference>
<dbReference type="InterPro" id="IPR029401">
    <property type="entry name" value="Nudix_N"/>
</dbReference>
<dbReference type="SUPFAM" id="SSF55811">
    <property type="entry name" value="Nudix"/>
    <property type="match status" value="1"/>
</dbReference>
<name>A0ABW2I6Q9_9BURK</name>
<dbReference type="InterPro" id="IPR015797">
    <property type="entry name" value="NUDIX_hydrolase-like_dom_sf"/>
</dbReference>
<dbReference type="Proteomes" id="UP001596542">
    <property type="component" value="Unassembled WGS sequence"/>
</dbReference>